<proteinExistence type="predicted"/>
<dbReference type="EMBL" id="JAGIZQ010000007">
    <property type="protein sequence ID" value="KAH6617090.1"/>
    <property type="molecule type" value="Genomic_DNA"/>
</dbReference>
<comment type="caution">
    <text evidence="1">The sequence shown here is derived from an EMBL/GenBank/DDBJ whole genome shotgun (WGS) entry which is preliminary data.</text>
</comment>
<sequence>MRGVVWSCFFSRVFGLGFIVSPHFLLSCAAFYSTGENGIRTCFALCYLCGLISELTNRYRSHWAEGSYSPPSVI</sequence>
<evidence type="ECO:0000313" key="2">
    <source>
        <dbReference type="Proteomes" id="UP000724584"/>
    </source>
</evidence>
<evidence type="ECO:0000313" key="1">
    <source>
        <dbReference type="EMBL" id="KAH6617090.1"/>
    </source>
</evidence>
<organism evidence="1 2">
    <name type="scientific">Chaetomium tenue</name>
    <dbReference type="NCBI Taxonomy" id="1854479"/>
    <lineage>
        <taxon>Eukaryota</taxon>
        <taxon>Fungi</taxon>
        <taxon>Dikarya</taxon>
        <taxon>Ascomycota</taxon>
        <taxon>Pezizomycotina</taxon>
        <taxon>Sordariomycetes</taxon>
        <taxon>Sordariomycetidae</taxon>
        <taxon>Sordariales</taxon>
        <taxon>Chaetomiaceae</taxon>
        <taxon>Chaetomium</taxon>
    </lineage>
</organism>
<gene>
    <name evidence="1" type="ORF">F5144DRAFT_585429</name>
</gene>
<keyword evidence="2" id="KW-1185">Reference proteome</keyword>
<protein>
    <submittedName>
        <fullName evidence="1">Uncharacterized protein</fullName>
    </submittedName>
</protein>
<accession>A0ACB7NXC5</accession>
<name>A0ACB7NXC5_9PEZI</name>
<reference evidence="1 2" key="1">
    <citation type="journal article" date="2021" name="Nat. Commun.">
        <title>Genetic determinants of endophytism in the Arabidopsis root mycobiome.</title>
        <authorList>
            <person name="Mesny F."/>
            <person name="Miyauchi S."/>
            <person name="Thiergart T."/>
            <person name="Pickel B."/>
            <person name="Atanasova L."/>
            <person name="Karlsson M."/>
            <person name="Huettel B."/>
            <person name="Barry K.W."/>
            <person name="Haridas S."/>
            <person name="Chen C."/>
            <person name="Bauer D."/>
            <person name="Andreopoulos W."/>
            <person name="Pangilinan J."/>
            <person name="LaButti K."/>
            <person name="Riley R."/>
            <person name="Lipzen A."/>
            <person name="Clum A."/>
            <person name="Drula E."/>
            <person name="Henrissat B."/>
            <person name="Kohler A."/>
            <person name="Grigoriev I.V."/>
            <person name="Martin F.M."/>
            <person name="Hacquard S."/>
        </authorList>
    </citation>
    <scope>NUCLEOTIDE SEQUENCE [LARGE SCALE GENOMIC DNA]</scope>
    <source>
        <strain evidence="1 2">MPI-SDFR-AT-0079</strain>
    </source>
</reference>
<dbReference type="Proteomes" id="UP000724584">
    <property type="component" value="Unassembled WGS sequence"/>
</dbReference>